<dbReference type="Pfam" id="PF11140">
    <property type="entry name" value="DUF2913"/>
    <property type="match status" value="1"/>
</dbReference>
<dbReference type="InterPro" id="IPR021316">
    <property type="entry name" value="DUF2913"/>
</dbReference>
<keyword evidence="2" id="KW-1185">Reference proteome</keyword>
<evidence type="ECO:0000313" key="2">
    <source>
        <dbReference type="Proteomes" id="UP000297753"/>
    </source>
</evidence>
<comment type="caution">
    <text evidence="1">The sequence shown here is derived from an EMBL/GenBank/DDBJ whole genome shotgun (WGS) entry which is preliminary data.</text>
</comment>
<protein>
    <submittedName>
        <fullName evidence="1">DUF2913 family protein</fullName>
    </submittedName>
</protein>
<dbReference type="RefSeq" id="WP_134836678.1">
    <property type="nucleotide sequence ID" value="NZ_SATR01000031.1"/>
</dbReference>
<dbReference type="AlphaFoldDB" id="A0A4Y8WCJ0"/>
<sequence length="197" mass="22353">MPKQKDFAYRANLKGLVCHALLHLLCKVSQAEQRASVAVRNDILIKYLKKRYKQSAFANVKKEIRMMLHAARRRGGNLEWKLYQLNEQVNDAGSEDAEQLYALLNALSDQVGIETHLQNETEPLQLARIYMVTSELDSLLDPQVDPVTPLAMLVPSERLAPVLECIDRHGYFLSDTQVSPTELPHTHVLLSAKARRP</sequence>
<evidence type="ECO:0000313" key="1">
    <source>
        <dbReference type="EMBL" id="TFH90295.1"/>
    </source>
</evidence>
<gene>
    <name evidence="1" type="ORF">ELS82_17815</name>
</gene>
<accession>A0A4Y8WCJ0</accession>
<proteinExistence type="predicted"/>
<reference evidence="1 2" key="1">
    <citation type="submission" date="2019-01" db="EMBL/GenBank/DDBJ databases">
        <title>Vibrio BEI176 sp. nov, a marine bacterium isolated from China: eastern marignal seas.</title>
        <authorList>
            <person name="Li B."/>
        </authorList>
    </citation>
    <scope>NUCLEOTIDE SEQUENCE [LARGE SCALE GENOMIC DNA]</scope>
    <source>
        <strain evidence="1 2">BEI176</strain>
    </source>
</reference>
<name>A0A4Y8WCJ0_9VIBR</name>
<organism evidence="1 2">
    <name type="scientific">Vibrio ouci</name>
    <dbReference type="NCBI Taxonomy" id="2499078"/>
    <lineage>
        <taxon>Bacteria</taxon>
        <taxon>Pseudomonadati</taxon>
        <taxon>Pseudomonadota</taxon>
        <taxon>Gammaproteobacteria</taxon>
        <taxon>Vibrionales</taxon>
        <taxon>Vibrionaceae</taxon>
        <taxon>Vibrio</taxon>
    </lineage>
</organism>
<dbReference type="Proteomes" id="UP000297753">
    <property type="component" value="Unassembled WGS sequence"/>
</dbReference>
<dbReference type="OrthoDB" id="5826670at2"/>
<dbReference type="EMBL" id="SATR01000031">
    <property type="protein sequence ID" value="TFH90295.1"/>
    <property type="molecule type" value="Genomic_DNA"/>
</dbReference>